<proteinExistence type="inferred from homology"/>
<dbReference type="PROSITE" id="PS51154">
    <property type="entry name" value="MACRO"/>
    <property type="match status" value="1"/>
</dbReference>
<dbReference type="GO" id="GO:0005524">
    <property type="term" value="F:ATP binding"/>
    <property type="evidence" value="ECO:0007669"/>
    <property type="project" value="UniProtKB-KW"/>
</dbReference>
<evidence type="ECO:0000256" key="2">
    <source>
        <dbReference type="ARBA" id="ARBA00022741"/>
    </source>
</evidence>
<feature type="domain" description="Macro" evidence="4">
    <location>
        <begin position="1"/>
        <end position="157"/>
    </location>
</feature>
<dbReference type="InterPro" id="IPR002589">
    <property type="entry name" value="Macro_dom"/>
</dbReference>
<organism evidence="5 6">
    <name type="scientific">Clostridium senegalense</name>
    <dbReference type="NCBI Taxonomy" id="1465809"/>
    <lineage>
        <taxon>Bacteria</taxon>
        <taxon>Bacillati</taxon>
        <taxon>Bacillota</taxon>
        <taxon>Clostridia</taxon>
        <taxon>Eubacteriales</taxon>
        <taxon>Clostridiaceae</taxon>
        <taxon>Clostridium</taxon>
    </lineage>
</organism>
<comment type="caution">
    <text evidence="5">The sequence shown here is derived from an EMBL/GenBank/DDBJ whole genome shotgun (WGS) entry which is preliminary data.</text>
</comment>
<keyword evidence="6" id="KW-1185">Reference proteome</keyword>
<evidence type="ECO:0000313" key="5">
    <source>
        <dbReference type="EMBL" id="NEU05288.1"/>
    </source>
</evidence>
<dbReference type="InterPro" id="IPR043472">
    <property type="entry name" value="Macro_dom-like"/>
</dbReference>
<dbReference type="SMART" id="SM00506">
    <property type="entry name" value="A1pp"/>
    <property type="match status" value="1"/>
</dbReference>
<dbReference type="RefSeq" id="WP_199870142.1">
    <property type="nucleotide sequence ID" value="NZ_JAAGPU010000018.1"/>
</dbReference>
<keyword evidence="2" id="KW-0547">Nucleotide-binding</keyword>
<dbReference type="Gene3D" id="3.40.220.10">
    <property type="entry name" value="Leucine Aminopeptidase, subunit E, domain 1"/>
    <property type="match status" value="1"/>
</dbReference>
<evidence type="ECO:0000313" key="6">
    <source>
        <dbReference type="Proteomes" id="UP000481872"/>
    </source>
</evidence>
<dbReference type="GO" id="GO:0006338">
    <property type="term" value="P:chromatin remodeling"/>
    <property type="evidence" value="ECO:0007669"/>
    <property type="project" value="InterPro"/>
</dbReference>
<dbReference type="PANTHER" id="PTHR47157:SF1">
    <property type="entry name" value="CHROMODOMAIN-HELICASE-DNA-BINDING PROTEIN 1-LIKE"/>
    <property type="match status" value="1"/>
</dbReference>
<dbReference type="SUPFAM" id="SSF52949">
    <property type="entry name" value="Macro domain-like"/>
    <property type="match status" value="1"/>
</dbReference>
<reference evidence="5 6" key="1">
    <citation type="submission" date="2020-02" db="EMBL/GenBank/DDBJ databases">
        <title>Genome assembly of a novel Clostridium senegalense strain.</title>
        <authorList>
            <person name="Gupta T.B."/>
            <person name="Jauregui R."/>
            <person name="Maclean P."/>
            <person name="Nawarathana A."/>
            <person name="Brightwell G."/>
        </authorList>
    </citation>
    <scope>NUCLEOTIDE SEQUENCE [LARGE SCALE GENOMIC DNA]</scope>
    <source>
        <strain evidence="5 6">AGRFS4</strain>
    </source>
</reference>
<sequence>MKKEIIYLKGDATTPSIDGNKIIAHICNDIGAWGKGFVLALSKRWNKPEKEYRKWYKDDSNFELGEVQYVQVSEDIYVANMIGQRDIKRGKSGPPIRYEAVDKCLEKVGEKAVELNATIHMPRIGCGLACGKWEEIEKLINKNICSRGISVYVYDIN</sequence>
<keyword evidence="3" id="KW-0067">ATP-binding</keyword>
<name>A0A6M0H4R1_9CLOT</name>
<dbReference type="CDD" id="cd02901">
    <property type="entry name" value="Macro_Poa1p-like"/>
    <property type="match status" value="1"/>
</dbReference>
<dbReference type="EMBL" id="JAAGPU010000018">
    <property type="protein sequence ID" value="NEU05288.1"/>
    <property type="molecule type" value="Genomic_DNA"/>
</dbReference>
<dbReference type="Pfam" id="PF01661">
    <property type="entry name" value="Macro"/>
    <property type="match status" value="1"/>
</dbReference>
<gene>
    <name evidence="5" type="ORF">G3M99_10575</name>
</gene>
<dbReference type="InterPro" id="IPR031053">
    <property type="entry name" value="ALC1"/>
</dbReference>
<accession>A0A6M0H4R1</accession>
<evidence type="ECO:0000259" key="4">
    <source>
        <dbReference type="PROSITE" id="PS51154"/>
    </source>
</evidence>
<comment type="similarity">
    <text evidence="1">Belongs to the SNF2/RAD54 helicase family.</text>
</comment>
<dbReference type="Proteomes" id="UP000481872">
    <property type="component" value="Unassembled WGS sequence"/>
</dbReference>
<dbReference type="GO" id="GO:0003678">
    <property type="term" value="F:DNA helicase activity"/>
    <property type="evidence" value="ECO:0007669"/>
    <property type="project" value="InterPro"/>
</dbReference>
<evidence type="ECO:0000256" key="1">
    <source>
        <dbReference type="ARBA" id="ARBA00007025"/>
    </source>
</evidence>
<protein>
    <submittedName>
        <fullName evidence="5">Macro domain-containing protein</fullName>
    </submittedName>
</protein>
<dbReference type="PANTHER" id="PTHR47157">
    <property type="entry name" value="CHROMODOMAIN-HELICASE-DNA-BINDING PROTEIN 1-LIKE"/>
    <property type="match status" value="1"/>
</dbReference>
<dbReference type="GO" id="GO:0006281">
    <property type="term" value="P:DNA repair"/>
    <property type="evidence" value="ECO:0007669"/>
    <property type="project" value="InterPro"/>
</dbReference>
<evidence type="ECO:0000256" key="3">
    <source>
        <dbReference type="ARBA" id="ARBA00022840"/>
    </source>
</evidence>
<dbReference type="AlphaFoldDB" id="A0A6M0H4R1"/>